<evidence type="ECO:0000313" key="1">
    <source>
        <dbReference type="EMBL" id="TVO63031.1"/>
    </source>
</evidence>
<dbReference type="SUPFAM" id="SSF52540">
    <property type="entry name" value="P-loop containing nucleoside triphosphate hydrolases"/>
    <property type="match status" value="1"/>
</dbReference>
<protein>
    <recommendedName>
        <fullName evidence="3">Sulfotransferase</fullName>
    </recommendedName>
</protein>
<gene>
    <name evidence="1" type="ORF">FPL11_10030</name>
</gene>
<accession>A0A557RD06</accession>
<dbReference type="Proteomes" id="UP000316688">
    <property type="component" value="Unassembled WGS sequence"/>
</dbReference>
<reference evidence="1 2" key="1">
    <citation type="submission" date="2019-07" db="EMBL/GenBank/DDBJ databases">
        <title>Reclasification of Spiribacter aquaticus.</title>
        <authorList>
            <person name="Leon M.J."/>
            <person name="Sanchez-Porro C."/>
            <person name="Ventosa A."/>
        </authorList>
    </citation>
    <scope>NUCLEOTIDE SEQUENCE [LARGE SCALE GENOMIC DNA]</scope>
    <source>
        <strain evidence="1 2">SP30</strain>
    </source>
</reference>
<dbReference type="RefSeq" id="WP_144348485.1">
    <property type="nucleotide sequence ID" value="NZ_VMKP01000009.1"/>
</dbReference>
<keyword evidence="2" id="KW-1185">Reference proteome</keyword>
<evidence type="ECO:0008006" key="3">
    <source>
        <dbReference type="Google" id="ProtNLM"/>
    </source>
</evidence>
<dbReference type="EMBL" id="VMKP01000009">
    <property type="protein sequence ID" value="TVO63031.1"/>
    <property type="molecule type" value="Genomic_DNA"/>
</dbReference>
<comment type="caution">
    <text evidence="1">The sequence shown here is derived from an EMBL/GenBank/DDBJ whole genome shotgun (WGS) entry which is preliminary data.</text>
</comment>
<dbReference type="AlphaFoldDB" id="A0A557RD06"/>
<evidence type="ECO:0000313" key="2">
    <source>
        <dbReference type="Proteomes" id="UP000316688"/>
    </source>
</evidence>
<dbReference type="PROSITE" id="PS51257">
    <property type="entry name" value="PROKAR_LIPOPROTEIN"/>
    <property type="match status" value="1"/>
</dbReference>
<sequence length="309" mass="34565">MSSLKRSIAIPLTALSCLARTVNPQRNDNIFVVSGSPRAGTTWLAETLARTLNTHRVYWEPLQDGNIALPGALKTSKRPFIEHDNQLSFAEKKFFEDLLYGKQANSHLLRLKKYPRNAFTVLSSGPLLIKFVRGNGVLSYLHQQFEIPKPVVIIRHPCAVVASQLRMGRWGDHPHVHPKVLERYPGIRSVVSTGKPLHQRLAMTWAGDVLAARAQQNSVHVIYYEHLVQRGAEELFPVFEDWGLACGGLDEALRLPSTTARDWSDLTTVESKLGRWVDELSVTAIEEILETVSRMGITDYGKDPSAVAI</sequence>
<name>A0A557RD06_9GAMM</name>
<organism evidence="1 2">
    <name type="scientific">Spiribacter aquaticus</name>
    <dbReference type="NCBI Taxonomy" id="1935996"/>
    <lineage>
        <taxon>Bacteria</taxon>
        <taxon>Pseudomonadati</taxon>
        <taxon>Pseudomonadota</taxon>
        <taxon>Gammaproteobacteria</taxon>
        <taxon>Chromatiales</taxon>
        <taxon>Ectothiorhodospiraceae</taxon>
        <taxon>Spiribacter</taxon>
    </lineage>
</organism>
<dbReference type="Gene3D" id="3.40.50.300">
    <property type="entry name" value="P-loop containing nucleotide triphosphate hydrolases"/>
    <property type="match status" value="1"/>
</dbReference>
<dbReference type="InterPro" id="IPR027417">
    <property type="entry name" value="P-loop_NTPase"/>
</dbReference>
<proteinExistence type="predicted"/>